<dbReference type="PANTHER" id="PTHR38657">
    <property type="entry name" value="SLR1343 PROTEIN"/>
    <property type="match status" value="1"/>
</dbReference>
<gene>
    <name evidence="1" type="ORF">SAMN06295916_1012</name>
</gene>
<dbReference type="Gene3D" id="3.40.50.620">
    <property type="entry name" value="HUPs"/>
    <property type="match status" value="1"/>
</dbReference>
<dbReference type="InterPro" id="IPR007357">
    <property type="entry name" value="PhrB-like"/>
</dbReference>
<dbReference type="InterPro" id="IPR052551">
    <property type="entry name" value="UV-DNA_repair_photolyase"/>
</dbReference>
<evidence type="ECO:0000313" key="2">
    <source>
        <dbReference type="Proteomes" id="UP000197215"/>
    </source>
</evidence>
<dbReference type="Gene3D" id="1.25.40.80">
    <property type="match status" value="1"/>
</dbReference>
<organism evidence="1 2">
    <name type="scientific">Polynucleobacter victoriensis</name>
    <dbReference type="NCBI Taxonomy" id="2049319"/>
    <lineage>
        <taxon>Bacteria</taxon>
        <taxon>Pseudomonadati</taxon>
        <taxon>Pseudomonadota</taxon>
        <taxon>Betaproteobacteria</taxon>
        <taxon>Burkholderiales</taxon>
        <taxon>Burkholderiaceae</taxon>
        <taxon>Polynucleobacter</taxon>
    </lineage>
</organism>
<dbReference type="Pfam" id="PF04244">
    <property type="entry name" value="DPRP"/>
    <property type="match status" value="1"/>
</dbReference>
<dbReference type="AlphaFoldDB" id="A0A212TDZ6"/>
<dbReference type="InterPro" id="IPR036134">
    <property type="entry name" value="Crypto/Photolyase_FAD-like_sf"/>
</dbReference>
<evidence type="ECO:0000313" key="1">
    <source>
        <dbReference type="EMBL" id="SNC64046.1"/>
    </source>
</evidence>
<name>A0A212TDZ6_9BURK</name>
<dbReference type="InterPro" id="IPR014729">
    <property type="entry name" value="Rossmann-like_a/b/a_fold"/>
</dbReference>
<dbReference type="PANTHER" id="PTHR38657:SF1">
    <property type="entry name" value="SLR1343 PROTEIN"/>
    <property type="match status" value="1"/>
</dbReference>
<dbReference type="Proteomes" id="UP000197215">
    <property type="component" value="Unassembled WGS sequence"/>
</dbReference>
<sequence>MGDPSVRISNKLKKLVLVLGDQLKADSSAFNNFSPENDHVIMIESVCEANYVWSHQAKIALFLSAMRHFAKDLKSKKYPLTYIAKSKQPIVAELKQHIQKNQFTHLICVEPGELRLKADLESLAHELNIHLDLRQDNHFYCEVDEFKKWAGDKKELRLEYFYRYMRKKHQVMMQANDEPEGGQWNFDDQNRGAYSKKGPGLIIDPLWFEPDDITKEVIAEVKEQYSNHPGQLENFGWPVTRDQALKAMEHFMEHRLPSFGQYQDAMWTNTPFGWHSILSASLNLKLIDPKEVVDAAIKVWKQKNISINAVEGFVRQILGWREFVRGMYYLDMPKMAKANFYDHQRSLPKWYWSGETKMACMQDAINQTMKFGYAHHIQRLMVTGNFALLAEILPKDVCAWYLAVYVDAIEWVELPNTSGMALFANGPRFTSKPYIASGAYIKRMSNYCDSCAYKPSERYGENACPMTSLYWNFLIKHKAELEKNPRTRLMRANLNKIDVAEQHKIEQHAQYLLNNLENI</sequence>
<protein>
    <submittedName>
        <fullName evidence="1">Deoxyribodipyrimidine photolyase-related protein</fullName>
    </submittedName>
</protein>
<dbReference type="Gene3D" id="1.10.579.10">
    <property type="entry name" value="DNA Cyclobutane Dipyrimidine Photolyase, subunit A, domain 3"/>
    <property type="match status" value="1"/>
</dbReference>
<dbReference type="SUPFAM" id="SSF48173">
    <property type="entry name" value="Cryptochrome/photolyase FAD-binding domain"/>
    <property type="match status" value="1"/>
</dbReference>
<reference evidence="1 2" key="1">
    <citation type="submission" date="2017-06" db="EMBL/GenBank/DDBJ databases">
        <authorList>
            <person name="Kim H.J."/>
            <person name="Triplett B.A."/>
        </authorList>
    </citation>
    <scope>NUCLEOTIDE SEQUENCE [LARGE SCALE GENOMIC DNA]</scope>
    <source>
        <strain evidence="1 2">MWH-VicM1</strain>
    </source>
</reference>
<proteinExistence type="predicted"/>
<dbReference type="EMBL" id="FYEX01000001">
    <property type="protein sequence ID" value="SNC64046.1"/>
    <property type="molecule type" value="Genomic_DNA"/>
</dbReference>
<keyword evidence="1" id="KW-0456">Lyase</keyword>
<keyword evidence="2" id="KW-1185">Reference proteome</keyword>
<dbReference type="GO" id="GO:0016829">
    <property type="term" value="F:lyase activity"/>
    <property type="evidence" value="ECO:0007669"/>
    <property type="project" value="UniProtKB-KW"/>
</dbReference>
<dbReference type="Gene3D" id="1.10.10.1710">
    <property type="entry name" value="Deoxyribodipyrimidine photolyase-related"/>
    <property type="match status" value="1"/>
</dbReference>
<accession>A0A212TDZ6</accession>